<keyword evidence="3" id="KW-0949">S-adenosyl-L-methionine</keyword>
<comment type="pathway">
    <text evidence="4">Amine and polyamine biosynthesis; betaine biosynthesis via glycine pathway; betaine from glycine: step 3/3.</text>
</comment>
<dbReference type="AlphaFoldDB" id="A0A5B9MFU0"/>
<evidence type="ECO:0000313" key="7">
    <source>
        <dbReference type="Proteomes" id="UP000321353"/>
    </source>
</evidence>
<name>A0A5B9MFU0_9BACT</name>
<dbReference type="Proteomes" id="UP000321353">
    <property type="component" value="Chromosome"/>
</dbReference>
<keyword evidence="7" id="KW-1185">Reference proteome</keyword>
<dbReference type="InterPro" id="IPR013216">
    <property type="entry name" value="Methyltransf_11"/>
</dbReference>
<dbReference type="GO" id="GO:0032259">
    <property type="term" value="P:methylation"/>
    <property type="evidence" value="ECO:0007669"/>
    <property type="project" value="UniProtKB-KW"/>
</dbReference>
<evidence type="ECO:0000259" key="5">
    <source>
        <dbReference type="Pfam" id="PF08241"/>
    </source>
</evidence>
<feature type="domain" description="Methyltransferase type 11" evidence="5">
    <location>
        <begin position="75"/>
        <end position="173"/>
    </location>
</feature>
<dbReference type="GO" id="GO:0052729">
    <property type="term" value="F:dimethylglycine N-methyltransferase activity"/>
    <property type="evidence" value="ECO:0007669"/>
    <property type="project" value="UniProtKB-ARBA"/>
</dbReference>
<dbReference type="KEGG" id="smam:Mal15_41810"/>
<sequence length="282" mass="31446">MSTSSNMSSEMATQVAREYYNSSDADGFYSEIWGGEDIHIGLYGSDEDAIKDASRRTVDHLLQRIGDLDADSTVIDIGSGYGGAARRMVERFGCRVVCVNLSETENERNRRLNEAAGVSDRIDVVDGSFEDLPLENGTFDAAWSQDAILHAGNRPRVLGEVDRVLKSGGRFVFTDPMQSDDCPDGVLDPILARIHLSDLGFPKFYQSVARDLGWEDLGFEDLTGQLVNHYSRVLKETEDRQADLSRKISDDYLERMKAGLRHWIEGGRKGHLSWGVFLFGKP</sequence>
<dbReference type="Gene3D" id="3.40.50.150">
    <property type="entry name" value="Vaccinia Virus protein VP39"/>
    <property type="match status" value="1"/>
</dbReference>
<protein>
    <submittedName>
        <fullName evidence="6">Sarcosine/dimethylglycine N-methyltransferase</fullName>
        <ecNumber evidence="6">2.1.1.157</ecNumber>
    </submittedName>
</protein>
<dbReference type="SUPFAM" id="SSF53335">
    <property type="entry name" value="S-adenosyl-L-methionine-dependent methyltransferases"/>
    <property type="match status" value="1"/>
</dbReference>
<evidence type="ECO:0000256" key="3">
    <source>
        <dbReference type="ARBA" id="ARBA00022691"/>
    </source>
</evidence>
<dbReference type="InterPro" id="IPR050447">
    <property type="entry name" value="Erg6_SMT_methyltransf"/>
</dbReference>
<dbReference type="Pfam" id="PF08241">
    <property type="entry name" value="Methyltransf_11"/>
    <property type="match status" value="1"/>
</dbReference>
<gene>
    <name evidence="6" type="ORF">Mal15_41810</name>
</gene>
<proteinExistence type="predicted"/>
<dbReference type="FunFam" id="3.40.50.150:FF:000461">
    <property type="entry name" value="Sarcosine/dimethylglycine N-methyltransferase"/>
    <property type="match status" value="1"/>
</dbReference>
<dbReference type="GO" id="GO:0019286">
    <property type="term" value="P:glycine betaine biosynthetic process from glycine"/>
    <property type="evidence" value="ECO:0007669"/>
    <property type="project" value="UniProtKB-ARBA"/>
</dbReference>
<dbReference type="PANTHER" id="PTHR44068">
    <property type="entry name" value="ZGC:194242"/>
    <property type="match status" value="1"/>
</dbReference>
<dbReference type="PANTHER" id="PTHR44068:SF11">
    <property type="entry name" value="GERANYL DIPHOSPHATE 2-C-METHYLTRANSFERASE"/>
    <property type="match status" value="1"/>
</dbReference>
<evidence type="ECO:0000256" key="4">
    <source>
        <dbReference type="ARBA" id="ARBA00060542"/>
    </source>
</evidence>
<keyword evidence="2 6" id="KW-0808">Transferase</keyword>
<organism evidence="6 7">
    <name type="scientific">Stieleria maiorica</name>
    <dbReference type="NCBI Taxonomy" id="2795974"/>
    <lineage>
        <taxon>Bacteria</taxon>
        <taxon>Pseudomonadati</taxon>
        <taxon>Planctomycetota</taxon>
        <taxon>Planctomycetia</taxon>
        <taxon>Pirellulales</taxon>
        <taxon>Pirellulaceae</taxon>
        <taxon>Stieleria</taxon>
    </lineage>
</organism>
<dbReference type="EC" id="2.1.1.157" evidence="6"/>
<dbReference type="CDD" id="cd02440">
    <property type="entry name" value="AdoMet_MTases"/>
    <property type="match status" value="1"/>
</dbReference>
<evidence type="ECO:0000256" key="1">
    <source>
        <dbReference type="ARBA" id="ARBA00022603"/>
    </source>
</evidence>
<evidence type="ECO:0000256" key="2">
    <source>
        <dbReference type="ARBA" id="ARBA00022679"/>
    </source>
</evidence>
<dbReference type="EMBL" id="CP036264">
    <property type="protein sequence ID" value="QEG00112.1"/>
    <property type="molecule type" value="Genomic_DNA"/>
</dbReference>
<reference evidence="6 7" key="1">
    <citation type="submission" date="2019-02" db="EMBL/GenBank/DDBJ databases">
        <title>Planctomycetal bacteria perform biofilm scaping via a novel small molecule.</title>
        <authorList>
            <person name="Jeske O."/>
            <person name="Boedeker C."/>
            <person name="Wiegand S."/>
            <person name="Breitling P."/>
            <person name="Kallscheuer N."/>
            <person name="Jogler M."/>
            <person name="Rohde M."/>
            <person name="Petersen J."/>
            <person name="Medema M.H."/>
            <person name="Surup F."/>
            <person name="Jogler C."/>
        </authorList>
    </citation>
    <scope>NUCLEOTIDE SEQUENCE [LARGE SCALE GENOMIC DNA]</scope>
    <source>
        <strain evidence="6 7">Mal15</strain>
    </source>
</reference>
<keyword evidence="1 6" id="KW-0489">Methyltransferase</keyword>
<accession>A0A5B9MFU0</accession>
<dbReference type="InterPro" id="IPR029063">
    <property type="entry name" value="SAM-dependent_MTases_sf"/>
</dbReference>
<evidence type="ECO:0000313" key="6">
    <source>
        <dbReference type="EMBL" id="QEG00112.1"/>
    </source>
</evidence>